<gene>
    <name evidence="4" type="ORF">FB566_5008</name>
</gene>
<feature type="region of interest" description="Disordered" evidence="2">
    <location>
        <begin position="509"/>
        <end position="586"/>
    </location>
</feature>
<accession>A0A543B3N4</accession>
<feature type="compositionally biased region" description="Basic and acidic residues" evidence="2">
    <location>
        <begin position="945"/>
        <end position="984"/>
    </location>
</feature>
<dbReference type="InterPro" id="IPR003587">
    <property type="entry name" value="Hint_dom_N"/>
</dbReference>
<dbReference type="InterPro" id="IPR031325">
    <property type="entry name" value="RHS_repeat"/>
</dbReference>
<dbReference type="NCBIfam" id="TIGR01443">
    <property type="entry name" value="intein_Cterm"/>
    <property type="match status" value="1"/>
</dbReference>
<evidence type="ECO:0000256" key="1">
    <source>
        <dbReference type="ARBA" id="ARBA00022737"/>
    </source>
</evidence>
<dbReference type="InterPro" id="IPR006530">
    <property type="entry name" value="YD"/>
</dbReference>
<dbReference type="OrthoDB" id="291011at2"/>
<keyword evidence="5" id="KW-1185">Reference proteome</keyword>
<feature type="compositionally biased region" description="Polar residues" evidence="2">
    <location>
        <begin position="531"/>
        <end position="546"/>
    </location>
</feature>
<evidence type="ECO:0000313" key="5">
    <source>
        <dbReference type="Proteomes" id="UP000317043"/>
    </source>
</evidence>
<dbReference type="PANTHER" id="PTHR32305:SF17">
    <property type="entry name" value="TRNA NUCLEASE WAPA"/>
    <property type="match status" value="1"/>
</dbReference>
<dbReference type="InterPro" id="IPR056823">
    <property type="entry name" value="TEN-like_YD-shell"/>
</dbReference>
<dbReference type="RefSeq" id="WP_142044681.1">
    <property type="nucleotide sequence ID" value="NZ_JBHTGS010000002.1"/>
</dbReference>
<comment type="caution">
    <text evidence="4">The sequence shown here is derived from an EMBL/GenBank/DDBJ whole genome shotgun (WGS) entry which is preliminary data.</text>
</comment>
<dbReference type="InterPro" id="IPR050708">
    <property type="entry name" value="T6SS_VgrG/RHS"/>
</dbReference>
<feature type="compositionally biased region" description="Low complexity" evidence="2">
    <location>
        <begin position="550"/>
        <end position="564"/>
    </location>
</feature>
<dbReference type="Gene3D" id="2.180.10.10">
    <property type="entry name" value="RHS repeat-associated core"/>
    <property type="match status" value="1"/>
</dbReference>
<evidence type="ECO:0000256" key="2">
    <source>
        <dbReference type="SAM" id="MobiDB-lite"/>
    </source>
</evidence>
<dbReference type="PANTHER" id="PTHR32305">
    <property type="match status" value="1"/>
</dbReference>
<dbReference type="SMART" id="SM00306">
    <property type="entry name" value="HintN"/>
    <property type="match status" value="1"/>
</dbReference>
<evidence type="ECO:0000313" key="4">
    <source>
        <dbReference type="EMBL" id="TQL79403.1"/>
    </source>
</evidence>
<dbReference type="Pfam" id="PF25023">
    <property type="entry name" value="TEN_YD-shell"/>
    <property type="match status" value="1"/>
</dbReference>
<proteinExistence type="predicted"/>
<feature type="compositionally biased region" description="Low complexity" evidence="2">
    <location>
        <begin position="930"/>
        <end position="941"/>
    </location>
</feature>
<dbReference type="PROSITE" id="PS50817">
    <property type="entry name" value="INTEIN_N_TER"/>
    <property type="match status" value="1"/>
</dbReference>
<dbReference type="InterPro" id="IPR022385">
    <property type="entry name" value="Rhs_assc_core"/>
</dbReference>
<feature type="region of interest" description="Disordered" evidence="2">
    <location>
        <begin position="1049"/>
        <end position="1075"/>
    </location>
</feature>
<protein>
    <submittedName>
        <fullName evidence="4">Intein/RHS repeat-associated protein</fullName>
    </submittedName>
</protein>
<dbReference type="NCBIfam" id="TIGR01643">
    <property type="entry name" value="YD_repeat_2x"/>
    <property type="match status" value="3"/>
</dbReference>
<feature type="domain" description="Hint" evidence="3">
    <location>
        <begin position="987"/>
        <end position="1109"/>
    </location>
</feature>
<dbReference type="Gene3D" id="2.170.16.10">
    <property type="entry name" value="Hedgehog/Intein (Hint) domain"/>
    <property type="match status" value="1"/>
</dbReference>
<dbReference type="Pfam" id="PF07591">
    <property type="entry name" value="PT-HINT"/>
    <property type="match status" value="1"/>
</dbReference>
<dbReference type="InterPro" id="IPR036844">
    <property type="entry name" value="Hint_dom_sf"/>
</dbReference>
<feature type="compositionally biased region" description="Low complexity" evidence="2">
    <location>
        <begin position="574"/>
        <end position="586"/>
    </location>
</feature>
<dbReference type="Pfam" id="PF05593">
    <property type="entry name" value="RHS_repeat"/>
    <property type="match status" value="2"/>
</dbReference>
<dbReference type="SUPFAM" id="SSF51294">
    <property type="entry name" value="Hedgehog/intein (Hint) domain"/>
    <property type="match status" value="1"/>
</dbReference>
<dbReference type="Proteomes" id="UP000317043">
    <property type="component" value="Unassembled WGS sequence"/>
</dbReference>
<reference evidence="4 5" key="1">
    <citation type="submission" date="2019-06" db="EMBL/GenBank/DDBJ databases">
        <title>Sequencing the genomes of 1000 actinobacteria strains.</title>
        <authorList>
            <person name="Klenk H.-P."/>
        </authorList>
    </citation>
    <scope>NUCLEOTIDE SEQUENCE [LARGE SCALE GENOMIC DNA]</scope>
    <source>
        <strain evidence="4 5">DSM 45928</strain>
    </source>
</reference>
<dbReference type="InParanoid" id="A0A543B3N4"/>
<dbReference type="GO" id="GO:0016539">
    <property type="term" value="P:intein-mediated protein splicing"/>
    <property type="evidence" value="ECO:0007669"/>
    <property type="project" value="InterPro"/>
</dbReference>
<sequence>MRGQVAYDIDHNGKRTDYNYDAIGRLTKVWLPNRATNLTPTVEYSYILRNDGPSVVSTSRLIHNGNYVTSHVLYDSMLRERQSQAPAVGGGRVISDVFYDTVGRAFKSYDSWIDATADPGTELVEPEAETMISAVYRSEFDGAGRPIAEIFETLGQENWRTTLTHHGDRVTVIPPDGGTTTSTITDTVGRTIELRQHHGRGTDTDYDATTYDYDAKGQLTTVTDPVGNQRSYEYDFQGRVDATNEPDRGQTTFTYDLAGRVVTTTDARGETIAYTYDAVSRITSIRDDNVDGVVRTEWTYDTLTGAKGLPVAATRYVDGAPYRIAVTGYDQLYQPLGTSYVIPDGHGDLSGTYTFRQSYKQDGSPNTSTLPAVGGLAYEVLQYYYDATLGLPTQLGTSHAGISGYVMATEYNALGMLQRIEQSTKVLGAPTVFQTFEYEPGTRRLERMVTSRQPTTPNRLQELTFTYDDYGNVTRIGDKPEVATDISGRNEVQCFEYDYLQRLTEAWTPDVDDCSPAPNEETLGGPAPYWQSYSYDKTGNRTSQVKHASPGSPGTTTTDYTTPGPGQPRPHAVTATETTTDTGTFTHTYQYDDAGNMVSRPDGLGGLQDLTWDAEGRLATVTDADTGEGIASYIYGPDGQRLISTDENGTTLHLGGTELHADNETGAVTGTRYYTHMGMTVAVRTAGELTWLTADHQGTSSLAISDDVTTYEQRRQDPFGNPRGQAPTAWPDEKGFLGGDTDPTGLTHLSAREYDPRLGRFISVDPIVTGDPQQAHGYAYAENTPVTVSDPSGLCGLCIINHDGGPGASVMYSVLAAGGGQHGATGYGKVDCQETYEVICFGTDLFFGFGELILPIDVRALDECMQAGGDACNAFLLDVAIGALTGGIGKIIGKAIGAVAGAISKLIKNWDDIYAGIMGQAGKKADDAADAASDAADAGKNAGKKKPDEPNGDKDGKGKPGKDEPDGKSGDKPKKNDDTPDDGNHNCNCFTEGTPVAMADGSTKNIEDVEPGDEVITYNTDTGEQETHVVTALFSKQAEVLLEITVTEDTASNQDSTGDRVAGEVSGTDPPGDLGSLTVTPEHPFWEPTQETWTPAGELQPADQLLQRDGDLLTITSITTLDRTTPFTVYNFTVAGTHNYYATTLDTLVHNCEDVALGIRERGLKDFAETNGYTHYLNLGGDEWKNPVWMAIKDPSVTLHVMLDGFDGSGPLDMFMTAYERGRNPRDHRATEWEMAQIGLAVRLEERSWSSISFYLNGASVSIPNPFK</sequence>
<evidence type="ECO:0000259" key="3">
    <source>
        <dbReference type="SMART" id="SM00306"/>
    </source>
</evidence>
<dbReference type="AlphaFoldDB" id="A0A543B3N4"/>
<dbReference type="CDD" id="cd00081">
    <property type="entry name" value="Hint"/>
    <property type="match status" value="1"/>
</dbReference>
<keyword evidence="1" id="KW-0677">Repeat</keyword>
<dbReference type="InterPro" id="IPR030934">
    <property type="entry name" value="Intein_C"/>
</dbReference>
<dbReference type="EMBL" id="VFOW01000001">
    <property type="protein sequence ID" value="TQL79403.1"/>
    <property type="molecule type" value="Genomic_DNA"/>
</dbReference>
<dbReference type="InterPro" id="IPR006141">
    <property type="entry name" value="Intein_N"/>
</dbReference>
<organism evidence="4 5">
    <name type="scientific">Stackebrandtia endophytica</name>
    <dbReference type="NCBI Taxonomy" id="1496996"/>
    <lineage>
        <taxon>Bacteria</taxon>
        <taxon>Bacillati</taxon>
        <taxon>Actinomycetota</taxon>
        <taxon>Actinomycetes</taxon>
        <taxon>Glycomycetales</taxon>
        <taxon>Glycomycetaceae</taxon>
        <taxon>Stackebrandtia</taxon>
    </lineage>
</organism>
<feature type="region of interest" description="Disordered" evidence="2">
    <location>
        <begin position="929"/>
        <end position="1007"/>
    </location>
</feature>
<dbReference type="NCBIfam" id="TIGR03696">
    <property type="entry name" value="Rhs_assc_core"/>
    <property type="match status" value="1"/>
</dbReference>
<dbReference type="PROSITE" id="PS50818">
    <property type="entry name" value="INTEIN_C_TER"/>
    <property type="match status" value="1"/>
</dbReference>
<name>A0A543B3N4_9ACTN</name>